<evidence type="ECO:0000256" key="4">
    <source>
        <dbReference type="ARBA" id="ARBA00022475"/>
    </source>
</evidence>
<comment type="subcellular location">
    <subcellularLocation>
        <location evidence="1 8">Cell membrane</location>
        <topology evidence="1 8">Multi-pass membrane protein</topology>
    </subcellularLocation>
</comment>
<feature type="transmembrane region" description="Helical" evidence="8">
    <location>
        <begin position="118"/>
        <end position="140"/>
    </location>
</feature>
<keyword evidence="5 8" id="KW-0812">Transmembrane</keyword>
<dbReference type="EMBL" id="JBJQOH010000004">
    <property type="protein sequence ID" value="KAL3686759.1"/>
    <property type="molecule type" value="Genomic_DNA"/>
</dbReference>
<dbReference type="Proteomes" id="UP001633002">
    <property type="component" value="Unassembled WGS sequence"/>
</dbReference>
<protein>
    <recommendedName>
        <fullName evidence="8">CASP-like protein</fullName>
    </recommendedName>
</protein>
<keyword evidence="4 8" id="KW-1003">Cell membrane</keyword>
<evidence type="ECO:0000313" key="11">
    <source>
        <dbReference type="EMBL" id="KAL3686759.1"/>
    </source>
</evidence>
<evidence type="ECO:0000313" key="12">
    <source>
        <dbReference type="Proteomes" id="UP001633002"/>
    </source>
</evidence>
<organism evidence="11 12">
    <name type="scientific">Riccia sorocarpa</name>
    <dbReference type="NCBI Taxonomy" id="122646"/>
    <lineage>
        <taxon>Eukaryota</taxon>
        <taxon>Viridiplantae</taxon>
        <taxon>Streptophyta</taxon>
        <taxon>Embryophyta</taxon>
        <taxon>Marchantiophyta</taxon>
        <taxon>Marchantiopsida</taxon>
        <taxon>Marchantiidae</taxon>
        <taxon>Marchantiales</taxon>
        <taxon>Ricciaceae</taxon>
        <taxon>Riccia</taxon>
    </lineage>
</organism>
<feature type="domain" description="Casparian strip membrane protein" evidence="10">
    <location>
        <begin position="34"/>
        <end position="183"/>
    </location>
</feature>
<keyword evidence="6 8" id="KW-1133">Transmembrane helix</keyword>
<evidence type="ECO:0000259" key="10">
    <source>
        <dbReference type="Pfam" id="PF04535"/>
    </source>
</evidence>
<evidence type="ECO:0000256" key="7">
    <source>
        <dbReference type="ARBA" id="ARBA00023136"/>
    </source>
</evidence>
<evidence type="ECO:0000256" key="6">
    <source>
        <dbReference type="ARBA" id="ARBA00022989"/>
    </source>
</evidence>
<dbReference type="AlphaFoldDB" id="A0ABD3H8A9"/>
<comment type="caution">
    <text evidence="11">The sequence shown here is derived from an EMBL/GenBank/DDBJ whole genome shotgun (WGS) entry which is preliminary data.</text>
</comment>
<comment type="subunit">
    <text evidence="3 8">Homodimer and heterodimers.</text>
</comment>
<feature type="transmembrane region" description="Helical" evidence="8">
    <location>
        <begin position="40"/>
        <end position="58"/>
    </location>
</feature>
<evidence type="ECO:0000256" key="1">
    <source>
        <dbReference type="ARBA" id="ARBA00004651"/>
    </source>
</evidence>
<feature type="transmembrane region" description="Helical" evidence="8">
    <location>
        <begin position="78"/>
        <end position="106"/>
    </location>
</feature>
<gene>
    <name evidence="11" type="ORF">R1sor_013068</name>
</gene>
<comment type="similarity">
    <text evidence="2 8">Belongs to the Casparian strip membrane proteins (CASP) family.</text>
</comment>
<dbReference type="PANTHER" id="PTHR33573">
    <property type="entry name" value="CASP-LIKE PROTEIN 4A4"/>
    <property type="match status" value="1"/>
</dbReference>
<evidence type="ECO:0000256" key="2">
    <source>
        <dbReference type="ARBA" id="ARBA00007651"/>
    </source>
</evidence>
<feature type="transmembrane region" description="Helical" evidence="8">
    <location>
        <begin position="173"/>
        <end position="193"/>
    </location>
</feature>
<evidence type="ECO:0000256" key="5">
    <source>
        <dbReference type="ARBA" id="ARBA00022692"/>
    </source>
</evidence>
<reference evidence="11 12" key="1">
    <citation type="submission" date="2024-09" db="EMBL/GenBank/DDBJ databases">
        <title>Chromosome-scale assembly of Riccia sorocarpa.</title>
        <authorList>
            <person name="Paukszto L."/>
        </authorList>
    </citation>
    <scope>NUCLEOTIDE SEQUENCE [LARGE SCALE GENOMIC DNA]</scope>
    <source>
        <strain evidence="11">LP-2024</strain>
        <tissue evidence="11">Aerial parts of the thallus</tissue>
    </source>
</reference>
<feature type="region of interest" description="Disordered" evidence="9">
    <location>
        <begin position="1"/>
        <end position="20"/>
    </location>
</feature>
<dbReference type="Pfam" id="PF04535">
    <property type="entry name" value="CASP_dom"/>
    <property type="match status" value="1"/>
</dbReference>
<evidence type="ECO:0000256" key="3">
    <source>
        <dbReference type="ARBA" id="ARBA00011489"/>
    </source>
</evidence>
<name>A0ABD3H8A9_9MARC</name>
<keyword evidence="12" id="KW-1185">Reference proteome</keyword>
<evidence type="ECO:0000256" key="9">
    <source>
        <dbReference type="SAM" id="MobiDB-lite"/>
    </source>
</evidence>
<proteinExistence type="inferred from homology"/>
<evidence type="ECO:0000256" key="8">
    <source>
        <dbReference type="RuleBase" id="RU361233"/>
    </source>
</evidence>
<accession>A0ABD3H8A9</accession>
<dbReference type="InterPro" id="IPR006702">
    <property type="entry name" value="CASP_dom"/>
</dbReference>
<dbReference type="GO" id="GO:0005886">
    <property type="term" value="C:plasma membrane"/>
    <property type="evidence" value="ECO:0007669"/>
    <property type="project" value="UniProtKB-SubCell"/>
</dbReference>
<keyword evidence="7 8" id="KW-0472">Membrane</keyword>
<sequence>MKRDAEMGQETAGYSATPGTVPVSHTGSQIALKRLSKISIALRLSAAALCVVAMATMVTNKQTHKFALTSNLSLEKTATYTTVLATVAYVYTNAGVAGYTLLQAVLSLVTKNVTTSRLQLWITFILDQVAVYVLLGVVGATTEVAFVAKTGEDKILWEKQCQNFSRFCNMVGISVIICFLSILTLAAIAAISAKRLFTDRTSQRPTNKEAY</sequence>
<dbReference type="InterPro" id="IPR006459">
    <property type="entry name" value="CASP/CASPL"/>
</dbReference>
<dbReference type="PANTHER" id="PTHR33573:SF30">
    <property type="entry name" value="CASP-LIKE PROTEIN 2C1-RELATED"/>
    <property type="match status" value="1"/>
</dbReference>
<dbReference type="NCBIfam" id="TIGR01569">
    <property type="entry name" value="A_tha_TIGR01569"/>
    <property type="match status" value="1"/>
</dbReference>